<dbReference type="InterPro" id="IPR001753">
    <property type="entry name" value="Enoyl-CoA_hydra/iso"/>
</dbReference>
<keyword evidence="17" id="KW-1185">Reference proteome</keyword>
<dbReference type="InterPro" id="IPR008927">
    <property type="entry name" value="6-PGluconate_DH-like_C_sf"/>
</dbReference>
<evidence type="ECO:0000256" key="5">
    <source>
        <dbReference type="ARBA" id="ARBA00012076"/>
    </source>
</evidence>
<comment type="similarity">
    <text evidence="2">In the central section; belongs to the 3-hydroxyacyl-CoA dehydrogenase family.</text>
</comment>
<dbReference type="Gene3D" id="3.90.226.10">
    <property type="entry name" value="2-enoyl-CoA Hydratase, Chain A, domain 1"/>
    <property type="match status" value="1"/>
</dbReference>
<dbReference type="UniPathway" id="UPA00659"/>
<keyword evidence="11 16" id="KW-0456">Lyase</keyword>
<dbReference type="PROSITE" id="PS00067">
    <property type="entry name" value="3HCDH"/>
    <property type="match status" value="1"/>
</dbReference>
<keyword evidence="10" id="KW-0443">Lipid metabolism</keyword>
<evidence type="ECO:0000256" key="11">
    <source>
        <dbReference type="ARBA" id="ARBA00023239"/>
    </source>
</evidence>
<dbReference type="SUPFAM" id="SSF52096">
    <property type="entry name" value="ClpP/crotonase"/>
    <property type="match status" value="1"/>
</dbReference>
<dbReference type="eggNOG" id="COG1250">
    <property type="taxonomic scope" value="Bacteria"/>
</dbReference>
<dbReference type="InterPro" id="IPR013328">
    <property type="entry name" value="6PGD_dom2"/>
</dbReference>
<evidence type="ECO:0000256" key="8">
    <source>
        <dbReference type="ARBA" id="ARBA00023002"/>
    </source>
</evidence>
<evidence type="ECO:0000256" key="12">
    <source>
        <dbReference type="ARBA" id="ARBA00023268"/>
    </source>
</evidence>
<evidence type="ECO:0000256" key="6">
    <source>
        <dbReference type="ARBA" id="ARBA00022832"/>
    </source>
</evidence>
<dbReference type="InterPro" id="IPR029045">
    <property type="entry name" value="ClpP/crotonase-like_dom_sf"/>
</dbReference>
<comment type="pathway">
    <text evidence="1">Lipid metabolism; fatty acid beta-oxidation.</text>
</comment>
<dbReference type="GO" id="GO:0006635">
    <property type="term" value="P:fatty acid beta-oxidation"/>
    <property type="evidence" value="ECO:0007669"/>
    <property type="project" value="UniProtKB-UniPathway"/>
</dbReference>
<dbReference type="Pfam" id="PF00725">
    <property type="entry name" value="3HCDH"/>
    <property type="match status" value="1"/>
</dbReference>
<proteinExistence type="inferred from homology"/>
<dbReference type="Gene3D" id="3.40.50.720">
    <property type="entry name" value="NAD(P)-binding Rossmann-like Domain"/>
    <property type="match status" value="1"/>
</dbReference>
<keyword evidence="7" id="KW-0442">Lipid degradation</keyword>
<dbReference type="Proteomes" id="UP000010809">
    <property type="component" value="Chromosome"/>
</dbReference>
<evidence type="ECO:0000256" key="10">
    <source>
        <dbReference type="ARBA" id="ARBA00023098"/>
    </source>
</evidence>
<dbReference type="GO" id="GO:0070403">
    <property type="term" value="F:NAD+ binding"/>
    <property type="evidence" value="ECO:0007669"/>
    <property type="project" value="InterPro"/>
</dbReference>
<sequence length="674" mass="73474">MKHWTLDRSDDGIAWLTFDQAGTPVNTLGTETLEELEQALTLCEREPLVGLLIRSAKAGGFVAGADVKTFPELRDAGQARTLMRRAHEILQHLERLPFPSVAMVHGYCLGGGLELALACTARVATSEPETRIGFPEIRLGIFPGFGGTARAIERAGHLAAMDLMLSGRSVSGRAARKLGVVDDCVPRRHLETAARRLLERPPRRRRATGWQQVAGWPGLRSLAAARMRRAAGRHADPAHYPAPGALIDHWRRNAGKREALLRGEIETVPELLTGRVAQNLMRLFLLRERLRSAGDHPPPRPGHLHVIGAGVMGGDIAAWAASHGLRVSLQDQAPEPLARALARGREFLERKLRDPLRVREAMDRLIPDVAGDGVRHAEVVLEAIVENVEAKQAVYRQALPQMKPGALLATNTSSITLETLTAGMDAPGRLVGLHFFNPVAKMPLVEVIHGSETDPEAVRTAQSLARHLDKVPVPVRSNPGFLVNRILMPYLLEAVALFEEGVRAETVDRAATAFGMPMGPLELADTAGLDICLSVAEKMSGLLRTPVPESLRRRVAAGQLGRKSGEGYYHWPLTRPRGARAPGFTREQQDRLILRLLNEAVACLREDVVASADELDAGVVFGTGFAPFRGGPLRHIRESGPRGLHERLLALRQRLGDRFSPDPGWDALNTGGDP</sequence>
<dbReference type="AlphaFoldDB" id="L0DUQ0"/>
<dbReference type="Pfam" id="PF02737">
    <property type="entry name" value="3HCDH_N"/>
    <property type="match status" value="1"/>
</dbReference>
<dbReference type="InterPro" id="IPR036291">
    <property type="entry name" value="NAD(P)-bd_dom_sf"/>
</dbReference>
<evidence type="ECO:0000256" key="13">
    <source>
        <dbReference type="ARBA" id="ARBA00049556"/>
    </source>
</evidence>
<dbReference type="EMBL" id="CP003989">
    <property type="protein sequence ID" value="AGA32720.1"/>
    <property type="molecule type" value="Genomic_DNA"/>
</dbReference>
<dbReference type="InterPro" id="IPR006176">
    <property type="entry name" value="3-OHacyl-CoA_DH_NAD-bd"/>
</dbReference>
<evidence type="ECO:0000313" key="17">
    <source>
        <dbReference type="Proteomes" id="UP000010809"/>
    </source>
</evidence>
<dbReference type="CDD" id="cd06558">
    <property type="entry name" value="crotonase-like"/>
    <property type="match status" value="1"/>
</dbReference>
<gene>
    <name evidence="16" type="primary">fadJ [H]</name>
    <name evidence="16" type="ordered locus">TVNIR_1036</name>
</gene>
<comment type="similarity">
    <text evidence="3">In the N-terminal section; belongs to the enoyl-CoA hydratase/isomerase family.</text>
</comment>
<evidence type="ECO:0000256" key="9">
    <source>
        <dbReference type="ARBA" id="ARBA00023027"/>
    </source>
</evidence>
<keyword evidence="6" id="KW-0276">Fatty acid metabolism</keyword>
<keyword evidence="8 16" id="KW-0560">Oxidoreductase</keyword>
<keyword evidence="12" id="KW-0511">Multifunctional enzyme</keyword>
<evidence type="ECO:0000256" key="1">
    <source>
        <dbReference type="ARBA" id="ARBA00005005"/>
    </source>
</evidence>
<dbReference type="GO" id="GO:0004300">
    <property type="term" value="F:enoyl-CoA hydratase activity"/>
    <property type="evidence" value="ECO:0007669"/>
    <property type="project" value="UniProtKB-EC"/>
</dbReference>
<dbReference type="PANTHER" id="PTHR43612">
    <property type="entry name" value="TRIFUNCTIONAL ENZYME SUBUNIT ALPHA"/>
    <property type="match status" value="1"/>
</dbReference>
<dbReference type="GO" id="GO:0016853">
    <property type="term" value="F:isomerase activity"/>
    <property type="evidence" value="ECO:0007669"/>
    <property type="project" value="UniProtKB-KW"/>
</dbReference>
<evidence type="ECO:0000259" key="14">
    <source>
        <dbReference type="Pfam" id="PF00725"/>
    </source>
</evidence>
<evidence type="ECO:0000256" key="3">
    <source>
        <dbReference type="ARBA" id="ARBA00008750"/>
    </source>
</evidence>
<organism evidence="16 17">
    <name type="scientific">Thioalkalivibrio nitratireducens (strain DSM 14787 / UNIQEM 213 / ALEN2)</name>
    <dbReference type="NCBI Taxonomy" id="1255043"/>
    <lineage>
        <taxon>Bacteria</taxon>
        <taxon>Pseudomonadati</taxon>
        <taxon>Pseudomonadota</taxon>
        <taxon>Gammaproteobacteria</taxon>
        <taxon>Chromatiales</taxon>
        <taxon>Ectothiorhodospiraceae</taxon>
        <taxon>Thioalkalivibrio</taxon>
    </lineage>
</organism>
<reference evidence="16" key="1">
    <citation type="submission" date="2015-12" db="EMBL/GenBank/DDBJ databases">
        <authorList>
            <person name="Tikhonova T.V."/>
            <person name="Pavlov A.R."/>
            <person name="Beletsky A.V."/>
            <person name="Mardanov A.V."/>
            <person name="Sorokin D.Y."/>
            <person name="Ravin N.V."/>
            <person name="Popov V.O."/>
        </authorList>
    </citation>
    <scope>NUCLEOTIDE SEQUENCE</scope>
    <source>
        <strain evidence="16">DSM 14787</strain>
    </source>
</reference>
<name>L0DUQ0_THIND</name>
<dbReference type="EC" id="4.2.1.17" evidence="5"/>
<keyword evidence="9" id="KW-0520">NAD</keyword>
<dbReference type="InterPro" id="IPR050136">
    <property type="entry name" value="FA_oxidation_alpha_subunit"/>
</dbReference>
<dbReference type="PANTHER" id="PTHR43612:SF3">
    <property type="entry name" value="TRIFUNCTIONAL ENZYME SUBUNIT ALPHA, MITOCHONDRIAL"/>
    <property type="match status" value="1"/>
</dbReference>
<dbReference type="InterPro" id="IPR006108">
    <property type="entry name" value="3HC_DH_C"/>
</dbReference>
<evidence type="ECO:0000256" key="7">
    <source>
        <dbReference type="ARBA" id="ARBA00022963"/>
    </source>
</evidence>
<dbReference type="InterPro" id="IPR006180">
    <property type="entry name" value="3-OHacyl-CoA_DH_CS"/>
</dbReference>
<comment type="similarity">
    <text evidence="4">Belongs to the 3-hydroxyacyl-CoA dehydrogenase family.</text>
</comment>
<dbReference type="SUPFAM" id="SSF48179">
    <property type="entry name" value="6-phosphogluconate dehydrogenase C-terminal domain-like"/>
    <property type="match status" value="2"/>
</dbReference>
<evidence type="ECO:0000259" key="15">
    <source>
        <dbReference type="Pfam" id="PF02737"/>
    </source>
</evidence>
<accession>L0DUQ0</accession>
<dbReference type="Pfam" id="PF00378">
    <property type="entry name" value="ECH_1"/>
    <property type="match status" value="1"/>
</dbReference>
<dbReference type="KEGG" id="tni:TVNIR_1036"/>
<dbReference type="OrthoDB" id="5389341at2"/>
<feature type="domain" description="3-hydroxyacyl-CoA dehydrogenase C-terminal" evidence="14">
    <location>
        <begin position="480"/>
        <end position="571"/>
    </location>
</feature>
<evidence type="ECO:0000256" key="2">
    <source>
        <dbReference type="ARBA" id="ARBA00007005"/>
    </source>
</evidence>
<keyword evidence="16" id="KW-0413">Isomerase</keyword>
<dbReference type="GO" id="GO:0016509">
    <property type="term" value="F:long-chain (3S)-3-hydroxyacyl-CoA dehydrogenase (NAD+) activity"/>
    <property type="evidence" value="ECO:0007669"/>
    <property type="project" value="TreeGrafter"/>
</dbReference>
<protein>
    <recommendedName>
        <fullName evidence="5">enoyl-CoA hydratase</fullName>
        <ecNumber evidence="5">4.2.1.17</ecNumber>
    </recommendedName>
</protein>
<evidence type="ECO:0000313" key="16">
    <source>
        <dbReference type="EMBL" id="AGA32720.1"/>
    </source>
</evidence>
<dbReference type="RefSeq" id="WP_015257860.1">
    <property type="nucleotide sequence ID" value="NC_019902.2"/>
</dbReference>
<dbReference type="Gene3D" id="1.10.1040.10">
    <property type="entry name" value="N-(1-d-carboxylethyl)-l-norvaline Dehydrogenase, domain 2"/>
    <property type="match status" value="2"/>
</dbReference>
<dbReference type="SUPFAM" id="SSF51735">
    <property type="entry name" value="NAD(P)-binding Rossmann-fold domains"/>
    <property type="match status" value="1"/>
</dbReference>
<feature type="domain" description="3-hydroxyacyl-CoA dehydrogenase NAD binding" evidence="15">
    <location>
        <begin position="305"/>
        <end position="476"/>
    </location>
</feature>
<dbReference type="STRING" id="1255043.TVNIR_1036"/>
<comment type="catalytic activity">
    <reaction evidence="13">
        <text>a (3S)-3-hydroxyacyl-CoA + NAD(+) = a 3-oxoacyl-CoA + NADH + H(+)</text>
        <dbReference type="Rhea" id="RHEA:22432"/>
        <dbReference type="ChEBI" id="CHEBI:15378"/>
        <dbReference type="ChEBI" id="CHEBI:57318"/>
        <dbReference type="ChEBI" id="CHEBI:57540"/>
        <dbReference type="ChEBI" id="CHEBI:57945"/>
        <dbReference type="ChEBI" id="CHEBI:90726"/>
        <dbReference type="EC" id="1.1.1.35"/>
    </reaction>
</comment>
<dbReference type="HOGENOM" id="CLU_009834_16_2_6"/>
<evidence type="ECO:0000256" key="4">
    <source>
        <dbReference type="ARBA" id="ARBA00009463"/>
    </source>
</evidence>
<dbReference type="eggNOG" id="COG1024">
    <property type="taxonomic scope" value="Bacteria"/>
</dbReference>
<dbReference type="PATRIC" id="fig|1255043.3.peg.1043"/>